<gene>
    <name evidence="2" type="ORF">EHS15_18320</name>
</gene>
<reference evidence="2" key="1">
    <citation type="journal article" date="2019" name="PLoS Negl. Trop. Dis.">
        <title>Revisiting the worldwide diversity of Leptospira species in the environment.</title>
        <authorList>
            <person name="Vincent A.T."/>
            <person name="Schiettekatte O."/>
            <person name="Bourhy P."/>
            <person name="Veyrier F.J."/>
            <person name="Picardeau M."/>
        </authorList>
    </citation>
    <scope>NUCLEOTIDE SEQUENCE [LARGE SCALE GENOMIC DNA]</scope>
    <source>
        <strain evidence="2">201300427</strain>
    </source>
</reference>
<dbReference type="InterPro" id="IPR015422">
    <property type="entry name" value="PyrdxlP-dep_Trfase_small"/>
</dbReference>
<dbReference type="Gene3D" id="3.90.1150.10">
    <property type="entry name" value="Aspartate Aminotransferase, domain 1"/>
    <property type="match status" value="1"/>
</dbReference>
<dbReference type="AlphaFoldDB" id="A0A4R9LYS5"/>
<dbReference type="OrthoDB" id="9802328at2"/>
<dbReference type="PANTHER" id="PTHR45744">
    <property type="entry name" value="TYROSINE AMINOTRANSFERASE"/>
    <property type="match status" value="1"/>
</dbReference>
<protein>
    <submittedName>
        <fullName evidence="2">Pyridoxal phosphate-dependent aminotransferase</fullName>
    </submittedName>
</protein>
<sequence>MVSKRKDFMFSDRIRNLGISDEENELTRIKREKETQSIPVLDLMASNPTLVGLEFPINILSHNLDKSFWSKYNPDPKGLPQTREAISSSYRTRNLEINPEDLILTASTSEAYSFIFKLLANPNDEILIPAPGYPLFPFLAELENISLKEYSLTFSPESKEWNYSLEEVKRQISSRTKLVLLVSPANPTGSVMRKEDWKEWLDWSEKTGIVLVLDEVFADYTNLFTDKSSHFYPVTDSAPVFVLNGISKMLALPQMKLSWIHVQGNPSFKKQALSGLEIISDSFLSVNSPIQTMLPELLPWKSMVQNRILNRIKRNVMFAQERFAEISRLTWTYSDAGWYGMIQIQNSDLSSEEWAEKILSEKNVYLHPGDWYGFPETETVLIVSLIAEEETFSAAAEKLADIFL</sequence>
<dbReference type="Proteomes" id="UP000298058">
    <property type="component" value="Unassembled WGS sequence"/>
</dbReference>
<dbReference type="InterPro" id="IPR015421">
    <property type="entry name" value="PyrdxlP-dep_Trfase_major"/>
</dbReference>
<dbReference type="Gene3D" id="3.40.640.10">
    <property type="entry name" value="Type I PLP-dependent aspartate aminotransferase-like (Major domain)"/>
    <property type="match status" value="1"/>
</dbReference>
<dbReference type="Pfam" id="PF00155">
    <property type="entry name" value="Aminotran_1_2"/>
    <property type="match status" value="1"/>
</dbReference>
<name>A0A4R9LYS5_9LEPT</name>
<accession>A0A4R9LYS5</accession>
<dbReference type="PANTHER" id="PTHR45744:SF2">
    <property type="entry name" value="TYROSINE AMINOTRANSFERASE"/>
    <property type="match status" value="1"/>
</dbReference>
<dbReference type="GO" id="GO:0008483">
    <property type="term" value="F:transaminase activity"/>
    <property type="evidence" value="ECO:0007669"/>
    <property type="project" value="UniProtKB-KW"/>
</dbReference>
<dbReference type="InterPro" id="IPR004839">
    <property type="entry name" value="Aminotransferase_I/II_large"/>
</dbReference>
<keyword evidence="2" id="KW-0032">Aminotransferase</keyword>
<feature type="domain" description="Aminotransferase class I/classII large" evidence="1">
    <location>
        <begin position="74"/>
        <end position="375"/>
    </location>
</feature>
<proteinExistence type="predicted"/>
<keyword evidence="2" id="KW-0808">Transferase</keyword>
<evidence type="ECO:0000313" key="2">
    <source>
        <dbReference type="EMBL" id="TGN17130.1"/>
    </source>
</evidence>
<dbReference type="SUPFAM" id="SSF53383">
    <property type="entry name" value="PLP-dependent transferases"/>
    <property type="match status" value="1"/>
</dbReference>
<dbReference type="EMBL" id="RQHW01000079">
    <property type="protein sequence ID" value="TGN17130.1"/>
    <property type="molecule type" value="Genomic_DNA"/>
</dbReference>
<comment type="caution">
    <text evidence="2">The sequence shown here is derived from an EMBL/GenBank/DDBJ whole genome shotgun (WGS) entry which is preliminary data.</text>
</comment>
<organism evidence="2 3">
    <name type="scientific">Leptospira idonii</name>
    <dbReference type="NCBI Taxonomy" id="1193500"/>
    <lineage>
        <taxon>Bacteria</taxon>
        <taxon>Pseudomonadati</taxon>
        <taxon>Spirochaetota</taxon>
        <taxon>Spirochaetia</taxon>
        <taxon>Leptospirales</taxon>
        <taxon>Leptospiraceae</taxon>
        <taxon>Leptospira</taxon>
    </lineage>
</organism>
<dbReference type="GO" id="GO:0030170">
    <property type="term" value="F:pyridoxal phosphate binding"/>
    <property type="evidence" value="ECO:0007669"/>
    <property type="project" value="InterPro"/>
</dbReference>
<dbReference type="CDD" id="cd00609">
    <property type="entry name" value="AAT_like"/>
    <property type="match status" value="1"/>
</dbReference>
<evidence type="ECO:0000313" key="3">
    <source>
        <dbReference type="Proteomes" id="UP000298058"/>
    </source>
</evidence>
<evidence type="ECO:0000259" key="1">
    <source>
        <dbReference type="Pfam" id="PF00155"/>
    </source>
</evidence>
<dbReference type="InterPro" id="IPR015424">
    <property type="entry name" value="PyrdxlP-dep_Trfase"/>
</dbReference>
<keyword evidence="3" id="KW-1185">Reference proteome</keyword>